<feature type="region of interest" description="Disordered" evidence="1">
    <location>
        <begin position="1"/>
        <end position="32"/>
    </location>
</feature>
<organism evidence="2 3">
    <name type="scientific">Daedalea quercina L-15889</name>
    <dbReference type="NCBI Taxonomy" id="1314783"/>
    <lineage>
        <taxon>Eukaryota</taxon>
        <taxon>Fungi</taxon>
        <taxon>Dikarya</taxon>
        <taxon>Basidiomycota</taxon>
        <taxon>Agaricomycotina</taxon>
        <taxon>Agaricomycetes</taxon>
        <taxon>Polyporales</taxon>
        <taxon>Fomitopsis</taxon>
    </lineage>
</organism>
<protein>
    <submittedName>
        <fullName evidence="2">Uncharacterized protein</fullName>
    </submittedName>
</protein>
<dbReference type="EMBL" id="KV429117">
    <property type="protein sequence ID" value="KZT64844.1"/>
    <property type="molecule type" value="Genomic_DNA"/>
</dbReference>
<evidence type="ECO:0000256" key="1">
    <source>
        <dbReference type="SAM" id="MobiDB-lite"/>
    </source>
</evidence>
<sequence>MTEHNATADPRGPPVAQGPQWQAKNKLMDDHQEERQEIKACVLEQSPQMHQLMFCLTQNKDTVYMHDSQECQIYVFSHLTVVFSPEQLEVMQSSLSSSMTGRLLKYPELMAILCMAILCDLMQIPHIPT</sequence>
<accession>A0A165LTW7</accession>
<name>A0A165LTW7_9APHY</name>
<proteinExistence type="predicted"/>
<evidence type="ECO:0000313" key="2">
    <source>
        <dbReference type="EMBL" id="KZT64844.1"/>
    </source>
</evidence>
<gene>
    <name evidence="2" type="ORF">DAEQUDRAFT_741024</name>
</gene>
<dbReference type="Proteomes" id="UP000076727">
    <property type="component" value="Unassembled WGS sequence"/>
</dbReference>
<reference evidence="2 3" key="1">
    <citation type="journal article" date="2016" name="Mol. Biol. Evol.">
        <title>Comparative Genomics of Early-Diverging Mushroom-Forming Fungi Provides Insights into the Origins of Lignocellulose Decay Capabilities.</title>
        <authorList>
            <person name="Nagy L.G."/>
            <person name="Riley R."/>
            <person name="Tritt A."/>
            <person name="Adam C."/>
            <person name="Daum C."/>
            <person name="Floudas D."/>
            <person name="Sun H."/>
            <person name="Yadav J.S."/>
            <person name="Pangilinan J."/>
            <person name="Larsson K.H."/>
            <person name="Matsuura K."/>
            <person name="Barry K."/>
            <person name="Labutti K."/>
            <person name="Kuo R."/>
            <person name="Ohm R.A."/>
            <person name="Bhattacharya S.S."/>
            <person name="Shirouzu T."/>
            <person name="Yoshinaga Y."/>
            <person name="Martin F.M."/>
            <person name="Grigoriev I.V."/>
            <person name="Hibbett D.S."/>
        </authorList>
    </citation>
    <scope>NUCLEOTIDE SEQUENCE [LARGE SCALE GENOMIC DNA]</scope>
    <source>
        <strain evidence="2 3">L-15889</strain>
    </source>
</reference>
<evidence type="ECO:0000313" key="3">
    <source>
        <dbReference type="Proteomes" id="UP000076727"/>
    </source>
</evidence>
<keyword evidence="3" id="KW-1185">Reference proteome</keyword>
<dbReference type="AlphaFoldDB" id="A0A165LTW7"/>